<dbReference type="PANTHER" id="PTHR23531">
    <property type="entry name" value="QUINOLENE RESISTANCE PROTEIN NORA"/>
    <property type="match status" value="1"/>
</dbReference>
<dbReference type="Proteomes" id="UP000288227">
    <property type="component" value="Unassembled WGS sequence"/>
</dbReference>
<organism evidence="7 8">
    <name type="scientific">Chryseotalea sanaruensis</name>
    <dbReference type="NCBI Taxonomy" id="2482724"/>
    <lineage>
        <taxon>Bacteria</taxon>
        <taxon>Pseudomonadati</taxon>
        <taxon>Bacteroidota</taxon>
        <taxon>Cytophagia</taxon>
        <taxon>Cytophagales</taxon>
        <taxon>Chryseotaleaceae</taxon>
        <taxon>Chryseotalea</taxon>
    </lineage>
</organism>
<evidence type="ECO:0000256" key="4">
    <source>
        <dbReference type="ARBA" id="ARBA00023136"/>
    </source>
</evidence>
<keyword evidence="2 5" id="KW-0812">Transmembrane</keyword>
<feature type="transmembrane region" description="Helical" evidence="5">
    <location>
        <begin position="177"/>
        <end position="197"/>
    </location>
</feature>
<feature type="transmembrane region" description="Helical" evidence="5">
    <location>
        <begin position="217"/>
        <end position="234"/>
    </location>
</feature>
<feature type="domain" description="Major facilitator superfamily (MFS) profile" evidence="6">
    <location>
        <begin position="1"/>
        <end position="360"/>
    </location>
</feature>
<keyword evidence="8" id="KW-1185">Reference proteome</keyword>
<dbReference type="OrthoDB" id="9812221at2"/>
<dbReference type="PRINTS" id="PR01035">
    <property type="entry name" value="TCRTETA"/>
</dbReference>
<dbReference type="GO" id="GO:0022857">
    <property type="term" value="F:transmembrane transporter activity"/>
    <property type="evidence" value="ECO:0007669"/>
    <property type="project" value="InterPro"/>
</dbReference>
<dbReference type="Gene3D" id="1.20.1250.20">
    <property type="entry name" value="MFS general substrate transporter like domains"/>
    <property type="match status" value="1"/>
</dbReference>
<evidence type="ECO:0000256" key="2">
    <source>
        <dbReference type="ARBA" id="ARBA00022692"/>
    </source>
</evidence>
<dbReference type="InterPro" id="IPR036259">
    <property type="entry name" value="MFS_trans_sf"/>
</dbReference>
<dbReference type="CDD" id="cd17489">
    <property type="entry name" value="MFS_YfcJ_like"/>
    <property type="match status" value="1"/>
</dbReference>
<feature type="transmembrane region" description="Helical" evidence="5">
    <location>
        <begin position="334"/>
        <end position="354"/>
    </location>
</feature>
<feature type="transmembrane region" description="Helical" evidence="5">
    <location>
        <begin position="49"/>
        <end position="67"/>
    </location>
</feature>
<gene>
    <name evidence="7" type="ORF">SanaruYs_03540</name>
</gene>
<dbReference type="SUPFAM" id="SSF103473">
    <property type="entry name" value="MFS general substrate transporter"/>
    <property type="match status" value="1"/>
</dbReference>
<keyword evidence="4 5" id="KW-0472">Membrane</keyword>
<dbReference type="PROSITE" id="PS50850">
    <property type="entry name" value="MFS"/>
    <property type="match status" value="1"/>
</dbReference>
<dbReference type="InterPro" id="IPR011701">
    <property type="entry name" value="MFS"/>
</dbReference>
<dbReference type="InterPro" id="IPR052714">
    <property type="entry name" value="MFS_Exporter"/>
</dbReference>
<sequence length="363" mass="38617">MLIPELSAYLTSLGGGEYKGLIIALFTCTALLSRPFSGKLADTVGRVPVMMFGGVVCIICSLLYPLLTSVSGFLLLRLMHGFSTGFTPTGLTAYLSDIIPAHKRGEAMGMLGTAGSVGMAAGPAIGGVIANQFSLNSLFYTSSLFGFISIIILLSIKETLSNKKQFSRTSLKLKQKDLFEPLVLVPCIIMLLSAYAYGAAFTLLPDLGDYVGIKNKGLLFTFLTVASLAVRLIAGKASDHFGRANILKVSTMLIALGMLVIGLGSTPAHIMIGVSIYGMAQGMTSPTLFAWATDLSDENFKGRGISSLYIFMEAGIGIGALCSGFIYANNPKNLFLSFAICSSFSVVAFLYLMFVKRAEKITI</sequence>
<feature type="transmembrane region" description="Helical" evidence="5">
    <location>
        <begin position="20"/>
        <end position="37"/>
    </location>
</feature>
<comment type="caution">
    <text evidence="7">The sequence shown here is derived from an EMBL/GenBank/DDBJ whole genome shotgun (WGS) entry which is preliminary data.</text>
</comment>
<proteinExistence type="predicted"/>
<dbReference type="InterPro" id="IPR001958">
    <property type="entry name" value="Tet-R_TetA/multi-R_MdtG-like"/>
</dbReference>
<feature type="transmembrane region" description="Helical" evidence="5">
    <location>
        <begin position="137"/>
        <end position="156"/>
    </location>
</feature>
<reference evidence="7 8" key="1">
    <citation type="submission" date="2018-11" db="EMBL/GenBank/DDBJ databases">
        <title>Chryseotalea sanarue gen. nov., sp., nov., a member of the family Cytophagaceae, isolated from a brackish lake in Hamamatsu Japan.</title>
        <authorList>
            <person name="Maejima Y."/>
            <person name="Iino T."/>
            <person name="Muraguchi Y."/>
            <person name="Fukuda K."/>
            <person name="Ohkuma M."/>
            <person name="Moriuchi R."/>
            <person name="Dohra H."/>
            <person name="Kimbara K."/>
            <person name="Shintani M."/>
        </authorList>
    </citation>
    <scope>NUCLEOTIDE SEQUENCE [LARGE SCALE GENOMIC DNA]</scope>
    <source>
        <strain evidence="7 8">Ys</strain>
    </source>
</reference>
<feature type="transmembrane region" description="Helical" evidence="5">
    <location>
        <begin position="246"/>
        <end position="264"/>
    </location>
</feature>
<accession>A0A401U5J3</accession>
<evidence type="ECO:0000256" key="5">
    <source>
        <dbReference type="SAM" id="Phobius"/>
    </source>
</evidence>
<evidence type="ECO:0000313" key="8">
    <source>
        <dbReference type="Proteomes" id="UP000288227"/>
    </source>
</evidence>
<feature type="transmembrane region" description="Helical" evidence="5">
    <location>
        <begin position="304"/>
        <end position="328"/>
    </location>
</feature>
<feature type="transmembrane region" description="Helical" evidence="5">
    <location>
        <begin position="73"/>
        <end position="95"/>
    </location>
</feature>
<evidence type="ECO:0000256" key="3">
    <source>
        <dbReference type="ARBA" id="ARBA00022989"/>
    </source>
</evidence>
<comment type="subcellular location">
    <subcellularLocation>
        <location evidence="1">Membrane</location>
        <topology evidence="1">Multi-pass membrane protein</topology>
    </subcellularLocation>
</comment>
<dbReference type="InterPro" id="IPR020846">
    <property type="entry name" value="MFS_dom"/>
</dbReference>
<feature type="transmembrane region" description="Helical" evidence="5">
    <location>
        <begin position="270"/>
        <end position="292"/>
    </location>
</feature>
<dbReference type="Pfam" id="PF07690">
    <property type="entry name" value="MFS_1"/>
    <property type="match status" value="1"/>
</dbReference>
<dbReference type="PANTHER" id="PTHR23531:SF1">
    <property type="entry name" value="QUINOLENE RESISTANCE PROTEIN NORA"/>
    <property type="match status" value="1"/>
</dbReference>
<dbReference type="EMBL" id="BHXQ01000001">
    <property type="protein sequence ID" value="GCC50139.1"/>
    <property type="molecule type" value="Genomic_DNA"/>
</dbReference>
<feature type="transmembrane region" description="Helical" evidence="5">
    <location>
        <begin position="107"/>
        <end position="131"/>
    </location>
</feature>
<protein>
    <submittedName>
        <fullName evidence="7">MFS transporter</fullName>
    </submittedName>
</protein>
<evidence type="ECO:0000313" key="7">
    <source>
        <dbReference type="EMBL" id="GCC50139.1"/>
    </source>
</evidence>
<dbReference type="GO" id="GO:0016020">
    <property type="term" value="C:membrane"/>
    <property type="evidence" value="ECO:0007669"/>
    <property type="project" value="UniProtKB-SubCell"/>
</dbReference>
<keyword evidence="3 5" id="KW-1133">Transmembrane helix</keyword>
<evidence type="ECO:0000256" key="1">
    <source>
        <dbReference type="ARBA" id="ARBA00004141"/>
    </source>
</evidence>
<name>A0A401U5J3_9BACT</name>
<dbReference type="AlphaFoldDB" id="A0A401U5J3"/>
<evidence type="ECO:0000259" key="6">
    <source>
        <dbReference type="PROSITE" id="PS50850"/>
    </source>
</evidence>